<evidence type="ECO:0000256" key="2">
    <source>
        <dbReference type="ARBA" id="ARBA00009865"/>
    </source>
</evidence>
<dbReference type="KEGG" id="acel:acsn021_43260"/>
<dbReference type="GO" id="GO:0005975">
    <property type="term" value="P:carbohydrate metabolic process"/>
    <property type="evidence" value="ECO:0007669"/>
    <property type="project" value="InterPro"/>
</dbReference>
<dbReference type="InterPro" id="IPR023296">
    <property type="entry name" value="Glyco_hydro_beta-prop_sf"/>
</dbReference>
<dbReference type="SUPFAM" id="SSF75005">
    <property type="entry name" value="Arabinanase/levansucrase/invertase"/>
    <property type="match status" value="1"/>
</dbReference>
<accession>A0A6S6R9E4</accession>
<dbReference type="Gene3D" id="2.115.10.20">
    <property type="entry name" value="Glycosyl hydrolase domain, family 43"/>
    <property type="match status" value="1"/>
</dbReference>
<comment type="pathway">
    <text evidence="1">Glycan metabolism; L-arabinan degradation.</text>
</comment>
<evidence type="ECO:0000256" key="1">
    <source>
        <dbReference type="ARBA" id="ARBA00004834"/>
    </source>
</evidence>
<name>A0A6S6R9E4_9FIRM</name>
<evidence type="ECO:0000313" key="6">
    <source>
        <dbReference type="EMBL" id="BCJ96757.1"/>
    </source>
</evidence>
<reference evidence="6 7" key="1">
    <citation type="journal article" date="2016" name="Int. J. Syst. Evol. Microbiol.">
        <title>Descriptions of Anaerotaenia torta gen. nov., sp. nov. and Anaerocolumna cellulosilytica gen. nov., sp. nov. isolated from a methanogenic reactor of cattle waste.</title>
        <authorList>
            <person name="Uek A."/>
            <person name="Ohtaki Y."/>
            <person name="Kaku N."/>
            <person name="Ueki K."/>
        </authorList>
    </citation>
    <scope>NUCLEOTIDE SEQUENCE [LARGE SCALE GENOMIC DNA]</scope>
    <source>
        <strain evidence="6 7">SN021</strain>
    </source>
</reference>
<sequence>MKSKDINIRDPFVLVYDGKYYLYGTRGATAWGLADGFDVYVGTDLENWSEPIEIFHNNGDFWADRNYWAPEVHYFNGEFYLFATFKSETSRRGTQILKASSPVGPFQVHSDGPVTPGDWECIDGTFYLDQNGTPYMIFCHEHRQVIDGSMCIMELMQDLKKADSEPVEIFKASSAPWVVPLADNHYITDGPFMYRCKDGALLMIWSSFGSEGYTEAIARSDNGEITGNWIHEPELLFKKDGGHGMIFKSLEGDLFLTLHSPNETLEERPCFYRLRDENNTLTSLSRLS</sequence>
<evidence type="ECO:0000256" key="5">
    <source>
        <dbReference type="RuleBase" id="RU361187"/>
    </source>
</evidence>
<keyword evidence="7" id="KW-1185">Reference proteome</keyword>
<dbReference type="CDD" id="cd08981">
    <property type="entry name" value="GH43_Bt1873-like"/>
    <property type="match status" value="1"/>
</dbReference>
<dbReference type="AlphaFoldDB" id="A0A6S6R9E4"/>
<keyword evidence="4 5" id="KW-0326">Glycosidase</keyword>
<evidence type="ECO:0000256" key="4">
    <source>
        <dbReference type="ARBA" id="ARBA00023295"/>
    </source>
</evidence>
<organism evidence="6 7">
    <name type="scientific">Anaerocolumna cellulosilytica</name>
    <dbReference type="NCBI Taxonomy" id="433286"/>
    <lineage>
        <taxon>Bacteria</taxon>
        <taxon>Bacillati</taxon>
        <taxon>Bacillota</taxon>
        <taxon>Clostridia</taxon>
        <taxon>Lachnospirales</taxon>
        <taxon>Lachnospiraceae</taxon>
        <taxon>Anaerocolumna</taxon>
    </lineage>
</organism>
<comment type="similarity">
    <text evidence="2 5">Belongs to the glycosyl hydrolase 43 family.</text>
</comment>
<evidence type="ECO:0000256" key="3">
    <source>
        <dbReference type="ARBA" id="ARBA00022801"/>
    </source>
</evidence>
<proteinExistence type="inferred from homology"/>
<dbReference type="Proteomes" id="UP000515561">
    <property type="component" value="Chromosome"/>
</dbReference>
<dbReference type="EMBL" id="AP023367">
    <property type="protein sequence ID" value="BCJ96757.1"/>
    <property type="molecule type" value="Genomic_DNA"/>
</dbReference>
<keyword evidence="3 5" id="KW-0378">Hydrolase</keyword>
<evidence type="ECO:0000313" key="7">
    <source>
        <dbReference type="Proteomes" id="UP000515561"/>
    </source>
</evidence>
<dbReference type="InterPro" id="IPR050727">
    <property type="entry name" value="GH43_arabinanases"/>
</dbReference>
<dbReference type="InterPro" id="IPR006710">
    <property type="entry name" value="Glyco_hydro_43"/>
</dbReference>
<dbReference type="Pfam" id="PF04616">
    <property type="entry name" value="Glyco_hydro_43"/>
    <property type="match status" value="1"/>
</dbReference>
<protein>
    <submittedName>
        <fullName evidence="6">Glycosyl hydrolase family 43</fullName>
    </submittedName>
</protein>
<gene>
    <name evidence="6" type="ORF">acsn021_43260</name>
</gene>
<dbReference type="RefSeq" id="WP_184092159.1">
    <property type="nucleotide sequence ID" value="NZ_AP023367.1"/>
</dbReference>
<dbReference type="PANTHER" id="PTHR43301:SF3">
    <property type="entry name" value="ARABINAN ENDO-1,5-ALPHA-L-ARABINOSIDASE A-RELATED"/>
    <property type="match status" value="1"/>
</dbReference>
<dbReference type="GO" id="GO:0004553">
    <property type="term" value="F:hydrolase activity, hydrolyzing O-glycosyl compounds"/>
    <property type="evidence" value="ECO:0007669"/>
    <property type="project" value="InterPro"/>
</dbReference>
<dbReference type="PANTHER" id="PTHR43301">
    <property type="entry name" value="ARABINAN ENDO-1,5-ALPHA-L-ARABINOSIDASE"/>
    <property type="match status" value="1"/>
</dbReference>